<evidence type="ECO:0008006" key="7">
    <source>
        <dbReference type="Google" id="ProtNLM"/>
    </source>
</evidence>
<accession>A0A6A3HS09</accession>
<dbReference type="AlphaFoldDB" id="A0A6A3HS09"/>
<evidence type="ECO:0000313" key="3">
    <source>
        <dbReference type="EMBL" id="KAE9281271.1"/>
    </source>
</evidence>
<evidence type="ECO:0000313" key="5">
    <source>
        <dbReference type="Proteomes" id="UP000434957"/>
    </source>
</evidence>
<dbReference type="Proteomes" id="UP000435112">
    <property type="component" value="Unassembled WGS sequence"/>
</dbReference>
<evidence type="ECO:0000313" key="4">
    <source>
        <dbReference type="Proteomes" id="UP000429607"/>
    </source>
</evidence>
<sequence length="198" mass="22538">MLAKCGADGMEVEQCDVDTAFRYGKLKEEIYMELPEGLRKLPELAEAQGEDDVVYMLLQIWTGHCSAPVVWRSTFQKTVALSSTEAEYMALRDCVKECVWMRRLLKDIGAEQVGDTVIYEDNQGAMTLAKNVGYQARTKHIDIRYHFVREKVVSNEVGLEYMDTKNQPADFMTKGLSSKSLRYLMMRSNVGPKLETSN</sequence>
<evidence type="ECO:0000313" key="6">
    <source>
        <dbReference type="Proteomes" id="UP000435112"/>
    </source>
</evidence>
<protein>
    <recommendedName>
        <fullName evidence="7">Reverse transcriptase Ty1/copia-type domain-containing protein</fullName>
    </recommendedName>
</protein>
<organism evidence="1 4">
    <name type="scientific">Phytophthora rubi</name>
    <dbReference type="NCBI Taxonomy" id="129364"/>
    <lineage>
        <taxon>Eukaryota</taxon>
        <taxon>Sar</taxon>
        <taxon>Stramenopiles</taxon>
        <taxon>Oomycota</taxon>
        <taxon>Peronosporomycetes</taxon>
        <taxon>Peronosporales</taxon>
        <taxon>Peronosporaceae</taxon>
        <taxon>Phytophthora</taxon>
    </lineage>
</organism>
<dbReference type="Proteomes" id="UP000429607">
    <property type="component" value="Unassembled WGS sequence"/>
</dbReference>
<evidence type="ECO:0000313" key="1">
    <source>
        <dbReference type="EMBL" id="KAE8971485.1"/>
    </source>
</evidence>
<dbReference type="PANTHER" id="PTHR11439:SF440">
    <property type="entry name" value="INTEGRASE CATALYTIC DOMAIN-CONTAINING PROTEIN"/>
    <property type="match status" value="1"/>
</dbReference>
<dbReference type="CDD" id="cd09272">
    <property type="entry name" value="RNase_HI_RT_Ty1"/>
    <property type="match status" value="1"/>
</dbReference>
<reference evidence="4 6" key="1">
    <citation type="submission" date="2018-09" db="EMBL/GenBank/DDBJ databases">
        <title>Genomic investigation of the strawberry pathogen Phytophthora fragariae indicates pathogenicity is determined by transcriptional variation in three key races.</title>
        <authorList>
            <person name="Adams T.M."/>
            <person name="Armitage A.D."/>
            <person name="Sobczyk M.K."/>
            <person name="Bates H.J."/>
            <person name="Dunwell J.M."/>
            <person name="Nellist C.F."/>
            <person name="Harrison R.J."/>
        </authorList>
    </citation>
    <scope>NUCLEOTIDE SEQUENCE [LARGE SCALE GENOMIC DNA]</scope>
    <source>
        <strain evidence="1 4">SCRP249</strain>
        <strain evidence="2 6">SCRP324</strain>
        <strain evidence="3 5">SCRP333</strain>
    </source>
</reference>
<proteinExistence type="predicted"/>
<evidence type="ECO:0000313" key="2">
    <source>
        <dbReference type="EMBL" id="KAE8974643.1"/>
    </source>
</evidence>
<dbReference type="PANTHER" id="PTHR11439">
    <property type="entry name" value="GAG-POL-RELATED RETROTRANSPOSON"/>
    <property type="match status" value="1"/>
</dbReference>
<name>A0A6A3HS09_9STRA</name>
<dbReference type="EMBL" id="QXFU01003531">
    <property type="protein sequence ID" value="KAE8974643.1"/>
    <property type="molecule type" value="Genomic_DNA"/>
</dbReference>
<dbReference type="EMBL" id="QXFT01003962">
    <property type="protein sequence ID" value="KAE9281271.1"/>
    <property type="molecule type" value="Genomic_DNA"/>
</dbReference>
<gene>
    <name evidence="1" type="ORF">PR001_g26879</name>
    <name evidence="2" type="ORF">PR002_g25850</name>
    <name evidence="3" type="ORF">PR003_g27725</name>
</gene>
<dbReference type="Proteomes" id="UP000434957">
    <property type="component" value="Unassembled WGS sequence"/>
</dbReference>
<keyword evidence="5" id="KW-1185">Reference proteome</keyword>
<comment type="caution">
    <text evidence="1">The sequence shown here is derived from an EMBL/GenBank/DDBJ whole genome shotgun (WGS) entry which is preliminary data.</text>
</comment>
<dbReference type="EMBL" id="QXFV01004137">
    <property type="protein sequence ID" value="KAE8971485.1"/>
    <property type="molecule type" value="Genomic_DNA"/>
</dbReference>
<dbReference type="OrthoDB" id="1113209at2759"/>